<accession>A0A8K0JD47</accession>
<organism evidence="1 2">
    <name type="scientific">Claviceps africana</name>
    <dbReference type="NCBI Taxonomy" id="83212"/>
    <lineage>
        <taxon>Eukaryota</taxon>
        <taxon>Fungi</taxon>
        <taxon>Dikarya</taxon>
        <taxon>Ascomycota</taxon>
        <taxon>Pezizomycotina</taxon>
        <taxon>Sordariomycetes</taxon>
        <taxon>Hypocreomycetidae</taxon>
        <taxon>Hypocreales</taxon>
        <taxon>Clavicipitaceae</taxon>
        <taxon>Claviceps</taxon>
    </lineage>
</organism>
<evidence type="ECO:0000313" key="1">
    <source>
        <dbReference type="EMBL" id="KAG5930179.1"/>
    </source>
</evidence>
<proteinExistence type="predicted"/>
<protein>
    <submittedName>
        <fullName evidence="1">Uncharacterized protein</fullName>
    </submittedName>
</protein>
<keyword evidence="2" id="KW-1185">Reference proteome</keyword>
<dbReference type="AlphaFoldDB" id="A0A8K0JD47"/>
<evidence type="ECO:0000313" key="2">
    <source>
        <dbReference type="Proteomes" id="UP000811619"/>
    </source>
</evidence>
<name>A0A8K0JD47_9HYPO</name>
<dbReference type="Proteomes" id="UP000811619">
    <property type="component" value="Unassembled WGS sequence"/>
</dbReference>
<comment type="caution">
    <text evidence="1">The sequence shown here is derived from an EMBL/GenBank/DDBJ whole genome shotgun (WGS) entry which is preliminary data.</text>
</comment>
<reference evidence="1" key="1">
    <citation type="journal article" date="2020" name="bioRxiv">
        <title>Whole genome comparisons of ergot fungi reveals the divergence and evolution of species within the genus Claviceps are the result of varying mechanisms driving genome evolution and host range expansion.</title>
        <authorList>
            <person name="Wyka S.A."/>
            <person name="Mondo S.J."/>
            <person name="Liu M."/>
            <person name="Dettman J."/>
            <person name="Nalam V."/>
            <person name="Broders K.D."/>
        </authorList>
    </citation>
    <scope>NUCLEOTIDE SEQUENCE</scope>
    <source>
        <strain evidence="1">CCC 489</strain>
    </source>
</reference>
<dbReference type="EMBL" id="SRPY01000022">
    <property type="protein sequence ID" value="KAG5930179.1"/>
    <property type="molecule type" value="Genomic_DNA"/>
</dbReference>
<gene>
    <name evidence="1" type="ORF">E4U42_002733</name>
</gene>
<sequence length="91" mass="9995">MPMPMPVPMPMSMPSVTASMGMRLCVTVGALGARHDFWKGSCEDATEKLDGAREEKRTKGSVKRRVRHRIKVSGEIHDALSMQGSRSPGRV</sequence>